<protein>
    <submittedName>
        <fullName evidence="1">Uncharacterized protein</fullName>
    </submittedName>
</protein>
<dbReference type="Proteomes" id="UP001056978">
    <property type="component" value="Chromosome 14"/>
</dbReference>
<comment type="caution">
    <text evidence="1">The sequence shown here is derived from an EMBL/GenBank/DDBJ whole genome shotgun (WGS) entry which is preliminary data.</text>
</comment>
<accession>A0ACB9Y1W7</accession>
<sequence length="1168" mass="138724">MSNKLSFCLKCIVLLINIFLTKNKIIHINKIKLFPCFIKNVLPHRQKDSPVVQSRLIRKHKHASYILKKKDNPLKLSKEENISKESSTLDYLSKFLDSTLNRKYEYMNNSLNTNFTINNLVNYLERNGITLQNIKFTEHSRKSYAYTKNRIYDFIEEHKVQVNENFEKQVKGENNNKSNKENGSEKIKYKPNGDNYTYTSDDDNIILCMNAKREIKKSEVICSIPNSYIINFDHVINQIQNFVNSFSNSYNVNYIKYIFKNNMEEQVKELDPLAILMYDIYTRHISFLSFMKSPHIYLKYWDIKLTLIITYIYFISKYVNILLYAYNFNNTFFLLLNKYFEEIEEKRDLCKNELHIKEQTMFLEKNNNILHINDKADKAFPLNFHHMKEINSMLHANSYATLKNEKSFLFYKNYEYYINYIVNKKMLSHLPLFFSDSSFFLFNNTNIKNIIYFRRQMIHEIVNLYKNNENNDYNFLFIHSDIIDRILFTNNKYYSQIEHYLKNCNTCRKTQNLYISKLQHVHMVDQNELYKFILLGSDYSNVQKQNLNHDHKNYSYYKDTFNQIGINSNPISGEENFSNGKCNHLNDNFEHIIRSVTYDSSLFKSFDELFNYNFLMHIYSYVSSHVIKIKSDIILIGDKKKNEIIKQEDEENGHYNNLKDNILNSSIKMTISDYKVAEQFSVKECSKYDFSEYEKKEKEDENRYMCLIPIIDICNHRNLFTNSIIKKEIKQIRKKKFYQTRGYRTDENSKTYHNYDGSVCVSQTNNISIKKKEVNEISEESAYEDKPEEKTFEEHEKNTNKNNDNNNNDNNNNNNSSNSSSSNSSSSNSSSSNSSSSNSSSSNSSSNSRCNSDTNDNNSVKDSPTDNVYNVELISSEDIGVDEEITISYGKLSNDLLLLEYGFIEKKSTRIYFHFDVKIIREIIIQILGFDKLPLIMLESLPQVKVELFKLLNIIPHNDNVYERFDINNAENAKITRKKKEILNDYVRKNKYFNEYNIFTMKERINKFYIDEKLHHSQQKKYFYIGTDNIIDPILLAVIRIIIYDDLNHLSKIDINDLLKWEQYLSVSSEIIVLHVLIKLIDEIIYEQFYDINYEKALKEGMLKYADLKFLQNKFLQGNLFNSDKSINVFEHNNFNIVLYKIMKLKELQNAKIKLTQKYKHMKNLLKN</sequence>
<name>A0ACB9Y1W7_PLABR</name>
<dbReference type="EMBL" id="CM043782">
    <property type="protein sequence ID" value="KAI4834619.1"/>
    <property type="molecule type" value="Genomic_DNA"/>
</dbReference>
<reference evidence="1" key="1">
    <citation type="submission" date="2022-06" db="EMBL/GenBank/DDBJ databases">
        <title>The First Complete Genome of the Simian Malaria Parasite Plasmodium brasilianum.</title>
        <authorList>
            <person name="Bajic M."/>
            <person name="Ravishankar S."/>
        </authorList>
    </citation>
    <scope>NUCLEOTIDE SEQUENCE</scope>
    <source>
        <strain evidence="1">Bolivian I</strain>
    </source>
</reference>
<evidence type="ECO:0000313" key="2">
    <source>
        <dbReference type="Proteomes" id="UP001056978"/>
    </source>
</evidence>
<organism evidence="1 2">
    <name type="scientific">Plasmodium brasilianum</name>
    <dbReference type="NCBI Taxonomy" id="5824"/>
    <lineage>
        <taxon>Eukaryota</taxon>
        <taxon>Sar</taxon>
        <taxon>Alveolata</taxon>
        <taxon>Apicomplexa</taxon>
        <taxon>Aconoidasida</taxon>
        <taxon>Haemosporida</taxon>
        <taxon>Plasmodiidae</taxon>
        <taxon>Plasmodium</taxon>
        <taxon>Plasmodium (Plasmodium)</taxon>
    </lineage>
</organism>
<keyword evidence="2" id="KW-1185">Reference proteome</keyword>
<proteinExistence type="predicted"/>
<evidence type="ECO:0000313" key="1">
    <source>
        <dbReference type="EMBL" id="KAI4834619.1"/>
    </source>
</evidence>
<gene>
    <name evidence="1" type="ORF">MKS88_005293</name>
</gene>